<reference evidence="3" key="1">
    <citation type="journal article" date="2020" name="Stud. Mycol.">
        <title>101 Dothideomycetes genomes: a test case for predicting lifestyles and emergence of pathogens.</title>
        <authorList>
            <person name="Haridas S."/>
            <person name="Albert R."/>
            <person name="Binder M."/>
            <person name="Bloem J."/>
            <person name="Labutti K."/>
            <person name="Salamov A."/>
            <person name="Andreopoulos B."/>
            <person name="Baker S."/>
            <person name="Barry K."/>
            <person name="Bills G."/>
            <person name="Bluhm B."/>
            <person name="Cannon C."/>
            <person name="Castanera R."/>
            <person name="Culley D."/>
            <person name="Daum C."/>
            <person name="Ezra D."/>
            <person name="Gonzalez J."/>
            <person name="Henrissat B."/>
            <person name="Kuo A."/>
            <person name="Liang C."/>
            <person name="Lipzen A."/>
            <person name="Lutzoni F."/>
            <person name="Magnuson J."/>
            <person name="Mondo S."/>
            <person name="Nolan M."/>
            <person name="Ohm R."/>
            <person name="Pangilinan J."/>
            <person name="Park H.-J."/>
            <person name="Ramirez L."/>
            <person name="Alfaro M."/>
            <person name="Sun H."/>
            <person name="Tritt A."/>
            <person name="Yoshinaga Y."/>
            <person name="Zwiers L.-H."/>
            <person name="Turgeon B."/>
            <person name="Goodwin S."/>
            <person name="Spatafora J."/>
            <person name="Crous P."/>
            <person name="Grigoriev I."/>
        </authorList>
    </citation>
    <scope>NUCLEOTIDE SEQUENCE</scope>
    <source>
        <strain evidence="3">CBS 627.86</strain>
    </source>
</reference>
<feature type="domain" description="DUF985" evidence="2">
    <location>
        <begin position="29"/>
        <end position="192"/>
    </location>
</feature>
<dbReference type="PANTHER" id="PTHR33387:SF3">
    <property type="entry name" value="DUF985 DOMAIN-CONTAINING PROTEIN"/>
    <property type="match status" value="1"/>
</dbReference>
<dbReference type="InterPro" id="IPR011051">
    <property type="entry name" value="RmlC_Cupin_sf"/>
</dbReference>
<dbReference type="EMBL" id="ML977310">
    <property type="protein sequence ID" value="KAF2123260.1"/>
    <property type="molecule type" value="Genomic_DNA"/>
</dbReference>
<dbReference type="OrthoDB" id="6614653at2759"/>
<dbReference type="InterPro" id="IPR014710">
    <property type="entry name" value="RmlC-like_jellyroll"/>
</dbReference>
<evidence type="ECO:0000313" key="4">
    <source>
        <dbReference type="Proteomes" id="UP000799770"/>
    </source>
</evidence>
<evidence type="ECO:0000313" key="3">
    <source>
        <dbReference type="EMBL" id="KAF2123260.1"/>
    </source>
</evidence>
<evidence type="ECO:0000256" key="1">
    <source>
        <dbReference type="SAM" id="MobiDB-lite"/>
    </source>
</evidence>
<name>A0A6A5ZUD6_9PLEO</name>
<proteinExistence type="predicted"/>
<protein>
    <submittedName>
        <fullName evidence="3">RmlC-like cupin domain-containing protein</fullName>
    </submittedName>
</protein>
<keyword evidence="4" id="KW-1185">Reference proteome</keyword>
<dbReference type="AlphaFoldDB" id="A0A6A5ZUD6"/>
<accession>A0A6A5ZUD6</accession>
<evidence type="ECO:0000259" key="2">
    <source>
        <dbReference type="Pfam" id="PF06172"/>
    </source>
</evidence>
<organism evidence="3 4">
    <name type="scientific">Lophiotrema nucula</name>
    <dbReference type="NCBI Taxonomy" id="690887"/>
    <lineage>
        <taxon>Eukaryota</taxon>
        <taxon>Fungi</taxon>
        <taxon>Dikarya</taxon>
        <taxon>Ascomycota</taxon>
        <taxon>Pezizomycotina</taxon>
        <taxon>Dothideomycetes</taxon>
        <taxon>Pleosporomycetidae</taxon>
        <taxon>Pleosporales</taxon>
        <taxon>Lophiotremataceae</taxon>
        <taxon>Lophiotrema</taxon>
    </lineage>
</organism>
<dbReference type="Proteomes" id="UP000799770">
    <property type="component" value="Unassembled WGS sequence"/>
</dbReference>
<dbReference type="Gene3D" id="2.60.120.10">
    <property type="entry name" value="Jelly Rolls"/>
    <property type="match status" value="1"/>
</dbReference>
<dbReference type="CDD" id="cd06121">
    <property type="entry name" value="cupin_YML079wp"/>
    <property type="match status" value="1"/>
</dbReference>
<dbReference type="PANTHER" id="PTHR33387">
    <property type="entry name" value="RMLC-LIKE JELLY ROLL FOLD PROTEIN"/>
    <property type="match status" value="1"/>
</dbReference>
<dbReference type="InterPro" id="IPR039935">
    <property type="entry name" value="YML079W-like"/>
</dbReference>
<dbReference type="SUPFAM" id="SSF51182">
    <property type="entry name" value="RmlC-like cupins"/>
    <property type="match status" value="1"/>
</dbReference>
<dbReference type="Pfam" id="PF06172">
    <property type="entry name" value="Cupin_5"/>
    <property type="match status" value="1"/>
</dbReference>
<sequence length="217" mass="24090">MSSSIDPSLPPLKPTYTASPDAEESKATQELINNLGLLKHIEGGYFKEIDRNPLIIPNPFYVAGREEEGLGKTAGGPRSGDDTTRTASTSIYYLLTRNSPLGAFHRNKGRTVHTLIKGRGRYVLIHADEPGSKKRIETFVVGRNVAEGEKVCWVVEGGKFKGTCLLEGDGDEGLLISETVIPGFEYSDHDFMTQEKYEELVTEEQAKELAWMVRKDR</sequence>
<feature type="region of interest" description="Disordered" evidence="1">
    <location>
        <begin position="1"/>
        <end position="25"/>
    </location>
</feature>
<gene>
    <name evidence="3" type="ORF">BDV96DRAFT_608901</name>
</gene>
<dbReference type="InterPro" id="IPR009327">
    <property type="entry name" value="Cupin_DUF985"/>
</dbReference>